<proteinExistence type="predicted"/>
<feature type="compositionally biased region" description="Low complexity" evidence="1">
    <location>
        <begin position="111"/>
        <end position="121"/>
    </location>
</feature>
<evidence type="ECO:0000313" key="2">
    <source>
        <dbReference type="EMBL" id="RLU16910.1"/>
    </source>
</evidence>
<name>A0A3L8D8Q9_OOCBI</name>
<organism evidence="2">
    <name type="scientific">Ooceraea biroi</name>
    <name type="common">Clonal raider ant</name>
    <name type="synonym">Cerapachys biroi</name>
    <dbReference type="NCBI Taxonomy" id="2015173"/>
    <lineage>
        <taxon>Eukaryota</taxon>
        <taxon>Metazoa</taxon>
        <taxon>Ecdysozoa</taxon>
        <taxon>Arthropoda</taxon>
        <taxon>Hexapoda</taxon>
        <taxon>Insecta</taxon>
        <taxon>Pterygota</taxon>
        <taxon>Neoptera</taxon>
        <taxon>Endopterygota</taxon>
        <taxon>Hymenoptera</taxon>
        <taxon>Apocrita</taxon>
        <taxon>Aculeata</taxon>
        <taxon>Formicoidea</taxon>
        <taxon>Formicidae</taxon>
        <taxon>Dorylinae</taxon>
        <taxon>Ooceraea</taxon>
    </lineage>
</organism>
<reference evidence="2" key="1">
    <citation type="journal article" date="2018" name="Genome Res.">
        <title>The genomic architecture and molecular evolution of ant odorant receptors.</title>
        <authorList>
            <person name="McKenzie S.K."/>
            <person name="Kronauer D.J.C."/>
        </authorList>
    </citation>
    <scope>NUCLEOTIDE SEQUENCE [LARGE SCALE GENOMIC DNA]</scope>
    <source>
        <strain evidence="2">Clonal line C1</strain>
    </source>
</reference>
<gene>
    <name evidence="2" type="ORF">DMN91_010979</name>
</gene>
<dbReference type="Proteomes" id="UP000279307">
    <property type="component" value="Chromosome 11"/>
</dbReference>
<accession>A0A3L8D8Q9</accession>
<comment type="caution">
    <text evidence="2">The sequence shown here is derived from an EMBL/GenBank/DDBJ whole genome shotgun (WGS) entry which is preliminary data.</text>
</comment>
<feature type="region of interest" description="Disordered" evidence="1">
    <location>
        <begin position="106"/>
        <end position="140"/>
    </location>
</feature>
<protein>
    <submittedName>
        <fullName evidence="2">Uncharacterized protein</fullName>
    </submittedName>
</protein>
<reference evidence="2" key="2">
    <citation type="submission" date="2018-07" db="EMBL/GenBank/DDBJ databases">
        <authorList>
            <person name="Mckenzie S.K."/>
            <person name="Kronauer D.J.C."/>
        </authorList>
    </citation>
    <scope>NUCLEOTIDE SEQUENCE</scope>
    <source>
        <strain evidence="2">Clonal line C1</strain>
    </source>
</reference>
<dbReference type="EMBL" id="QOIP01000011">
    <property type="protein sequence ID" value="RLU16910.1"/>
    <property type="molecule type" value="Genomic_DNA"/>
</dbReference>
<dbReference type="AlphaFoldDB" id="A0A3L8D8Q9"/>
<dbReference type="OrthoDB" id="7554461at2759"/>
<evidence type="ECO:0000256" key="1">
    <source>
        <dbReference type="SAM" id="MobiDB-lite"/>
    </source>
</evidence>
<sequence>MYSREHRRQQLPPSGSGYEPKKEWELYRSMLFLARHIAHRRTKTSFVPQNNPQDLLCGTSAANTSLPCKQSSDFIDLSSYNHNEPFQAVEIIEENEIMNTTDSEISYRPASSLSTSSNTSSMQFSEPSTSFNHTKETPPIFKPIKKITPEMDKFAKHRKNKDDKLDRDLTVMSNEVSAAMKKVMSWSEDTQNVYMVPIKHGLKYVPQKDKTQCLIEMLQIIQKYSVFENAFS</sequence>
<feature type="compositionally biased region" description="Polar residues" evidence="1">
    <location>
        <begin position="122"/>
        <end position="132"/>
    </location>
</feature>